<feature type="compositionally biased region" description="Acidic residues" evidence="1">
    <location>
        <begin position="92"/>
        <end position="109"/>
    </location>
</feature>
<feature type="compositionally biased region" description="Basic and acidic residues" evidence="1">
    <location>
        <begin position="78"/>
        <end position="91"/>
    </location>
</feature>
<dbReference type="Proteomes" id="UP000095544">
    <property type="component" value="Unassembled WGS sequence"/>
</dbReference>
<accession>A0A174ISK9</accession>
<feature type="compositionally biased region" description="Gly residues" evidence="1">
    <location>
        <begin position="152"/>
        <end position="175"/>
    </location>
</feature>
<dbReference type="GeneID" id="93333098"/>
<name>A0A174ISK9_9FIRM</name>
<evidence type="ECO:0000256" key="1">
    <source>
        <dbReference type="SAM" id="MobiDB-lite"/>
    </source>
</evidence>
<evidence type="ECO:0000313" key="3">
    <source>
        <dbReference type="Proteomes" id="UP000095544"/>
    </source>
</evidence>
<gene>
    <name evidence="2" type="ORF">ERS852491_03595</name>
</gene>
<dbReference type="OrthoDB" id="1938099at2"/>
<feature type="region of interest" description="Disordered" evidence="1">
    <location>
        <begin position="78"/>
        <end position="188"/>
    </location>
</feature>
<reference evidence="2 3" key="1">
    <citation type="submission" date="2015-09" db="EMBL/GenBank/DDBJ databases">
        <authorList>
            <consortium name="Pathogen Informatics"/>
        </authorList>
    </citation>
    <scope>NUCLEOTIDE SEQUENCE [LARGE SCALE GENOMIC DNA]</scope>
    <source>
        <strain evidence="2 3">2789STDY5834876</strain>
    </source>
</reference>
<organism evidence="2 3">
    <name type="scientific">Faecalicatena contorta</name>
    <dbReference type="NCBI Taxonomy" id="39482"/>
    <lineage>
        <taxon>Bacteria</taxon>
        <taxon>Bacillati</taxon>
        <taxon>Bacillota</taxon>
        <taxon>Clostridia</taxon>
        <taxon>Lachnospirales</taxon>
        <taxon>Lachnospiraceae</taxon>
        <taxon>Faecalicatena</taxon>
    </lineage>
</organism>
<dbReference type="EMBL" id="CYZU01000040">
    <property type="protein sequence ID" value="CUO87919.1"/>
    <property type="molecule type" value="Genomic_DNA"/>
</dbReference>
<sequence length="749" mass="83091">MKRHKMIETLKKIGAASAAVCLAALFFIMLAVSGHTAPENPMEDKDADASRMYLTSSTLAMDETQLADVENANINTGEEGHKEAQEEKEKEQEEDQAEQGEMQQEDDNAQENQREQVNANTSDPSLSTPSRDSLLALIDKHKNNDPSNPSQGGEGPGGEEGDHGNQGGGEPGGNGSKPTEGGKVITLNPEESSNLFETNLKNGRVDEPKYDLKITLTEKGKKLKLLSRKVTRNGSSFLYPKDKGISLEQGHNKVSVTLCFRDPKTNDQIYASTEVYNIIYTPKDHFLLTVQVLGTNDIVYLKNGDDYTVYNKNISLRVTVSKGTKQYKEYLRKIPSDGDDLTPSDSSGRYDLKLNVGPNKYRARGGDGQNQEVCEFTITYKTEIDTLQLISRDKKIDEKAESTSFGGRKELDYKSKSDELEFLVTLSNGNDQITRVDVENRLGSTALHEQISPGEYMSYKLDAAGPTSIKVTFKDSQGMEQFYIWDIKYEPDRSESENNDKAPFIKTNLGSEKVDRSPWQFEAAFYAHDGRKLSARYAQVYLNGEELIFSGIAGEFFVYDLYLTEGPNYLSVTVTDDEQYTITEQYTVTFSPDKESVQVRLILSANVIGLGTKIDEYVTVPGGQTIAQIVNDRLEAYGYTPIYEGTPTDAAYFLNYIDKPGILDGWSISDEQREMYELQGITIEEPASNDSLGKDVFASGSAGWMVTQNNGFIGKSMGVYGVRDGDVIQVMFTINNGEDINVDPNSGAY</sequence>
<evidence type="ECO:0000313" key="2">
    <source>
        <dbReference type="EMBL" id="CUO87919.1"/>
    </source>
</evidence>
<dbReference type="AlphaFoldDB" id="A0A174ISK9"/>
<dbReference type="STRING" id="39482.ERS852491_03595"/>
<proteinExistence type="predicted"/>
<dbReference type="RefSeq" id="WP_055154550.1">
    <property type="nucleotide sequence ID" value="NZ_BQNQ01000001.1"/>
</dbReference>
<evidence type="ECO:0008006" key="4">
    <source>
        <dbReference type="Google" id="ProtNLM"/>
    </source>
</evidence>
<feature type="compositionally biased region" description="Polar residues" evidence="1">
    <location>
        <begin position="115"/>
        <end position="131"/>
    </location>
</feature>
<protein>
    <recommendedName>
        <fullName evidence="4">DUF4430 domain-containing protein</fullName>
    </recommendedName>
</protein>